<dbReference type="PROSITE" id="PS50113">
    <property type="entry name" value="PAC"/>
    <property type="match status" value="3"/>
</dbReference>
<feature type="domain" description="PAC" evidence="2">
    <location>
        <begin position="706"/>
        <end position="759"/>
    </location>
</feature>
<dbReference type="SMART" id="SM00086">
    <property type="entry name" value="PAC"/>
    <property type="match status" value="4"/>
</dbReference>
<dbReference type="InterPro" id="IPR035919">
    <property type="entry name" value="EAL_sf"/>
</dbReference>
<dbReference type="SMART" id="SM00052">
    <property type="entry name" value="EAL"/>
    <property type="match status" value="1"/>
</dbReference>
<dbReference type="NCBIfam" id="TIGR00254">
    <property type="entry name" value="GGDEF"/>
    <property type="match status" value="1"/>
</dbReference>
<dbReference type="CDD" id="cd01949">
    <property type="entry name" value="GGDEF"/>
    <property type="match status" value="1"/>
</dbReference>
<feature type="domain" description="PAC" evidence="2">
    <location>
        <begin position="87"/>
        <end position="139"/>
    </location>
</feature>
<dbReference type="PROSITE" id="PS50883">
    <property type="entry name" value="EAL"/>
    <property type="match status" value="1"/>
</dbReference>
<dbReference type="InterPro" id="IPR013655">
    <property type="entry name" value="PAS_fold_3"/>
</dbReference>
<protein>
    <submittedName>
        <fullName evidence="5">PAS domain S-box protein</fullName>
    </submittedName>
</protein>
<dbReference type="Gene3D" id="3.20.20.450">
    <property type="entry name" value="EAL domain"/>
    <property type="match status" value="1"/>
</dbReference>
<dbReference type="PANTHER" id="PTHR44757:SF2">
    <property type="entry name" value="BIOFILM ARCHITECTURE MAINTENANCE PROTEIN MBAA"/>
    <property type="match status" value="1"/>
</dbReference>
<proteinExistence type="predicted"/>
<sequence>METDPGPVPSITSEARTAMRSLVDALPRIVWSFDRYGACTQLSHTARRYFPSLQDFSLELWREFVHPDDLREVLQTLERATKALEDYHLRYRMVRSDGSERWVVSVGAACFDREGRFASYTGTVTDVSAAVASHASLAASEAQYRLLAENGGDLILHVDAQGHYVYVSPAVTQVLGYERHELLGQNGFQLMHPEDQAMMQAEAEAMAKGRSYANRMQFRFLHKQGHYVWLSSTGQAVHDSLTGDFTGLVAIARDISVEKENHRQLQEQEERYRTLFSLLADAYWECDQQLRVVFAGGGANWLGESAQRWIGLTALDFVADPVEPGTRRFIEALQARRPFRDLIWTARPPFLGSHRKISSSALPMYRNGEFVGFRGMSRDVTDEETLQERLRHLAEENKDLVDNAFDIVCMLDLEGRFLNVNPAATALSGYSQAELLSRSFFELLHPEDLEAAHEALERSRSEQTGDRRNVLRRWVTKLGEVRHLSWSYRWDAKKGVVYATGRDVTHEHQIQQELAHAHARLESLLSSIDDAFFSFDRDWRFTFVNDHAAQWVPEHERPDLLGRRFIAEILPILKGTIFEAKYQHVLDTGEAVQFEGCIDGHWLWVRAYPSSEGGVSVFFHDITQQRAEREALAQSEARFSNLIHSTSEGYLRVSHELRIVEVNPALCAMSGYAKDELVGRAIDFLFPRCPIDFEPVPTERNGRTNIKLEDVVIRHRDGSDVHILMSATLERDDHGRSLWLTGFLSNITERKLAERQLERLATHDTLTGLPNRTMLQHRIDALLAEGAEKDEPIAVMFVDLDRFKEINDSMGHEAGDELLRVVAKRLRSRLRPMDVVARVGGDEFVIVLPCAHGRESAAFVAQKLIRDVSAPVQLAGQEVFVGASIGISMYPHDGTDKKLLFQNADIAMYRAKAAGRNDYRFFSQEMHDEVRAKLVLETSLRRALERNEFEVHYQPRVDVHSMSVTGMEALLRWNHPHMGRVSPAQFIPLAEETGLIVPIGEWVLEQACRQTQQWVQALGQELKVSVNLSPRQLHDRRLADKVRHVLEKTALPPALLELELTEGAVMQDPVSAGQRLHELKALGLSLSVDDFGTGNSSLAYLRLLPIDVVKLDRSFLNDTSTGVRPGTGLAQAIINLAHALDLRVVAEGVETEQMLHFLGSAGCDEAQGYLLCRPVPPADFERFVRTDAAKLHNAQPPR</sequence>
<dbReference type="SUPFAM" id="SSF55785">
    <property type="entry name" value="PYP-like sensor domain (PAS domain)"/>
    <property type="match status" value="6"/>
</dbReference>
<dbReference type="Pfam" id="PF08448">
    <property type="entry name" value="PAS_4"/>
    <property type="match status" value="1"/>
</dbReference>
<dbReference type="InterPro" id="IPR001633">
    <property type="entry name" value="EAL_dom"/>
</dbReference>
<dbReference type="Proteomes" id="UP001165541">
    <property type="component" value="Unassembled WGS sequence"/>
</dbReference>
<feature type="domain" description="GGDEF" evidence="4">
    <location>
        <begin position="791"/>
        <end position="924"/>
    </location>
</feature>
<dbReference type="Pfam" id="PF13426">
    <property type="entry name" value="PAS_9"/>
    <property type="match status" value="1"/>
</dbReference>
<dbReference type="Pfam" id="PF08447">
    <property type="entry name" value="PAS_3"/>
    <property type="match status" value="2"/>
</dbReference>
<feature type="domain" description="PAS" evidence="1">
    <location>
        <begin position="393"/>
        <end position="463"/>
    </location>
</feature>
<keyword evidence="6" id="KW-1185">Reference proteome</keyword>
<dbReference type="EMBL" id="JAMKFE010000005">
    <property type="protein sequence ID" value="MCM5680054.1"/>
    <property type="molecule type" value="Genomic_DNA"/>
</dbReference>
<dbReference type="PROSITE" id="PS50112">
    <property type="entry name" value="PAS"/>
    <property type="match status" value="3"/>
</dbReference>
<accession>A0ABT0YNR9</accession>
<evidence type="ECO:0000259" key="2">
    <source>
        <dbReference type="PROSITE" id="PS50113"/>
    </source>
</evidence>
<evidence type="ECO:0000259" key="1">
    <source>
        <dbReference type="PROSITE" id="PS50112"/>
    </source>
</evidence>
<comment type="caution">
    <text evidence="5">The sequence shown here is derived from an EMBL/GenBank/DDBJ whole genome shotgun (WGS) entry which is preliminary data.</text>
</comment>
<evidence type="ECO:0000259" key="4">
    <source>
        <dbReference type="PROSITE" id="PS50887"/>
    </source>
</evidence>
<dbReference type="InterPro" id="IPR013767">
    <property type="entry name" value="PAS_fold"/>
</dbReference>
<dbReference type="RefSeq" id="WP_251778300.1">
    <property type="nucleotide sequence ID" value="NZ_JAMKFE010000005.1"/>
</dbReference>
<dbReference type="Gene3D" id="3.30.450.20">
    <property type="entry name" value="PAS domain"/>
    <property type="match status" value="6"/>
</dbReference>
<feature type="domain" description="PAS" evidence="1">
    <location>
        <begin position="635"/>
        <end position="687"/>
    </location>
</feature>
<evidence type="ECO:0000313" key="5">
    <source>
        <dbReference type="EMBL" id="MCM5680054.1"/>
    </source>
</evidence>
<feature type="domain" description="PAS" evidence="1">
    <location>
        <begin position="140"/>
        <end position="210"/>
    </location>
</feature>
<gene>
    <name evidence="5" type="ORF">M8A51_10965</name>
</gene>
<organism evidence="5 6">
    <name type="scientific">Caldimonas mangrovi</name>
    <dbReference type="NCBI Taxonomy" id="2944811"/>
    <lineage>
        <taxon>Bacteria</taxon>
        <taxon>Pseudomonadati</taxon>
        <taxon>Pseudomonadota</taxon>
        <taxon>Betaproteobacteria</taxon>
        <taxon>Burkholderiales</taxon>
        <taxon>Sphaerotilaceae</taxon>
        <taxon>Caldimonas</taxon>
    </lineage>
</organism>
<dbReference type="InterPro" id="IPR000014">
    <property type="entry name" value="PAS"/>
</dbReference>
<evidence type="ECO:0000313" key="6">
    <source>
        <dbReference type="Proteomes" id="UP001165541"/>
    </source>
</evidence>
<dbReference type="Gene3D" id="3.30.70.270">
    <property type="match status" value="1"/>
</dbReference>
<feature type="domain" description="EAL" evidence="3">
    <location>
        <begin position="933"/>
        <end position="1188"/>
    </location>
</feature>
<dbReference type="SMART" id="SM00091">
    <property type="entry name" value="PAS"/>
    <property type="match status" value="6"/>
</dbReference>
<dbReference type="InterPro" id="IPR052155">
    <property type="entry name" value="Biofilm_reg_signaling"/>
</dbReference>
<dbReference type="InterPro" id="IPR013656">
    <property type="entry name" value="PAS_4"/>
</dbReference>
<dbReference type="PANTHER" id="PTHR44757">
    <property type="entry name" value="DIGUANYLATE CYCLASE DGCP"/>
    <property type="match status" value="1"/>
</dbReference>
<dbReference type="Pfam" id="PF00989">
    <property type="entry name" value="PAS"/>
    <property type="match status" value="1"/>
</dbReference>
<dbReference type="NCBIfam" id="TIGR00229">
    <property type="entry name" value="sensory_box"/>
    <property type="match status" value="5"/>
</dbReference>
<dbReference type="InterPro" id="IPR000160">
    <property type="entry name" value="GGDEF_dom"/>
</dbReference>
<evidence type="ECO:0000259" key="3">
    <source>
        <dbReference type="PROSITE" id="PS50883"/>
    </source>
</evidence>
<feature type="domain" description="PAC" evidence="2">
    <location>
        <begin position="214"/>
        <end position="267"/>
    </location>
</feature>
<name>A0ABT0YNR9_9BURK</name>
<dbReference type="PROSITE" id="PS50887">
    <property type="entry name" value="GGDEF"/>
    <property type="match status" value="1"/>
</dbReference>
<dbReference type="Pfam" id="PF00563">
    <property type="entry name" value="EAL"/>
    <property type="match status" value="1"/>
</dbReference>
<dbReference type="InterPro" id="IPR035965">
    <property type="entry name" value="PAS-like_dom_sf"/>
</dbReference>
<reference evidence="5" key="1">
    <citation type="submission" date="2022-05" db="EMBL/GenBank/DDBJ databases">
        <title>Schlegelella sp. nov., isolated from mangrove soil.</title>
        <authorList>
            <person name="Liu Y."/>
            <person name="Ge X."/>
            <person name="Liu W."/>
        </authorList>
    </citation>
    <scope>NUCLEOTIDE SEQUENCE</scope>
    <source>
        <strain evidence="5">S2-27</strain>
    </source>
</reference>
<dbReference type="SUPFAM" id="SSF55073">
    <property type="entry name" value="Nucleotide cyclase"/>
    <property type="match status" value="1"/>
</dbReference>
<dbReference type="InterPro" id="IPR029787">
    <property type="entry name" value="Nucleotide_cyclase"/>
</dbReference>
<dbReference type="InterPro" id="IPR001610">
    <property type="entry name" value="PAC"/>
</dbReference>
<dbReference type="InterPro" id="IPR043128">
    <property type="entry name" value="Rev_trsase/Diguanyl_cyclase"/>
</dbReference>
<dbReference type="SUPFAM" id="SSF141868">
    <property type="entry name" value="EAL domain-like"/>
    <property type="match status" value="1"/>
</dbReference>
<dbReference type="CDD" id="cd00130">
    <property type="entry name" value="PAS"/>
    <property type="match status" value="5"/>
</dbReference>
<dbReference type="Pfam" id="PF00990">
    <property type="entry name" value="GGDEF"/>
    <property type="match status" value="1"/>
</dbReference>
<dbReference type="InterPro" id="IPR000700">
    <property type="entry name" value="PAS-assoc_C"/>
</dbReference>
<dbReference type="CDD" id="cd01948">
    <property type="entry name" value="EAL"/>
    <property type="match status" value="1"/>
</dbReference>
<dbReference type="SMART" id="SM00267">
    <property type="entry name" value="GGDEF"/>
    <property type="match status" value="1"/>
</dbReference>